<name>A0A2M6W5K4_9BACT</name>
<dbReference type="Proteomes" id="UP000231426">
    <property type="component" value="Unassembled WGS sequence"/>
</dbReference>
<evidence type="ECO:0000256" key="1">
    <source>
        <dbReference type="SAM" id="MobiDB-lite"/>
    </source>
</evidence>
<proteinExistence type="predicted"/>
<reference evidence="3" key="1">
    <citation type="submission" date="2017-09" db="EMBL/GenBank/DDBJ databases">
        <title>Depth-based differentiation of microbial function through sediment-hosted aquifers and enrichment of novel symbionts in the deep terrestrial subsurface.</title>
        <authorList>
            <person name="Probst A.J."/>
            <person name="Ladd B."/>
            <person name="Jarett J.K."/>
            <person name="Geller-Mcgrath D.E."/>
            <person name="Sieber C.M.K."/>
            <person name="Emerson J.B."/>
            <person name="Anantharaman K."/>
            <person name="Thomas B.C."/>
            <person name="Malmstrom R."/>
            <person name="Stieglmeier M."/>
            <person name="Klingl A."/>
            <person name="Woyke T."/>
            <person name="Ryan C.M."/>
            <person name="Banfield J.F."/>
        </authorList>
    </citation>
    <scope>NUCLEOTIDE SEQUENCE [LARGE SCALE GENOMIC DNA]</scope>
</reference>
<evidence type="ECO:0000313" key="2">
    <source>
        <dbReference type="EMBL" id="PIT88087.1"/>
    </source>
</evidence>
<gene>
    <name evidence="2" type="ORF">COU29_03680</name>
</gene>
<protein>
    <submittedName>
        <fullName evidence="2">Uncharacterized protein</fullName>
    </submittedName>
</protein>
<feature type="region of interest" description="Disordered" evidence="1">
    <location>
        <begin position="14"/>
        <end position="56"/>
    </location>
</feature>
<dbReference type="AlphaFoldDB" id="A0A2M6W5K4"/>
<organism evidence="2 3">
    <name type="scientific">Candidatus Magasanikbacteria bacterium CG10_big_fil_rev_8_21_14_0_10_36_32</name>
    <dbReference type="NCBI Taxonomy" id="1974646"/>
    <lineage>
        <taxon>Bacteria</taxon>
        <taxon>Candidatus Magasanikiibacteriota</taxon>
    </lineage>
</organism>
<sequence length="173" mass="20195">MDIKKQENIIPEIERYPAIETKPDSLNIPTAEITNNEKETEPNEKKSFPETKSATQEKSLLSKLPFKKKKIIPPTRIIRDELALKVEKIMEEGIRESYEKLSPIAQQEFKIKGEETADKISELLHATKIKVKKIFRLILEWLYMLPGVNRFFLEQEAKIKTDYIIGLKNKNQL</sequence>
<dbReference type="EMBL" id="PFBV01000005">
    <property type="protein sequence ID" value="PIT88087.1"/>
    <property type="molecule type" value="Genomic_DNA"/>
</dbReference>
<feature type="compositionally biased region" description="Basic and acidic residues" evidence="1">
    <location>
        <begin position="35"/>
        <end position="49"/>
    </location>
</feature>
<feature type="compositionally biased region" description="Basic and acidic residues" evidence="1">
    <location>
        <begin position="14"/>
        <end position="23"/>
    </location>
</feature>
<accession>A0A2M6W5K4</accession>
<evidence type="ECO:0000313" key="3">
    <source>
        <dbReference type="Proteomes" id="UP000231426"/>
    </source>
</evidence>
<comment type="caution">
    <text evidence="2">The sequence shown here is derived from an EMBL/GenBank/DDBJ whole genome shotgun (WGS) entry which is preliminary data.</text>
</comment>